<keyword evidence="1" id="KW-0472">Membrane</keyword>
<dbReference type="KEGG" id="mfk:E2N92_07740"/>
<evidence type="ECO:0000313" key="3">
    <source>
        <dbReference type="Proteomes" id="UP000826709"/>
    </source>
</evidence>
<gene>
    <name evidence="2" type="ORF">E2N92_07740</name>
</gene>
<name>A0A8G1A1H7_9EURY</name>
<evidence type="ECO:0000313" key="2">
    <source>
        <dbReference type="EMBL" id="QYZ79325.1"/>
    </source>
</evidence>
<accession>A0A8G1A1H7</accession>
<dbReference type="AlphaFoldDB" id="A0A8G1A1H7"/>
<dbReference type="InterPro" id="IPR021338">
    <property type="entry name" value="DUF2953"/>
</dbReference>
<evidence type="ECO:0000256" key="1">
    <source>
        <dbReference type="SAM" id="Phobius"/>
    </source>
</evidence>
<feature type="transmembrane region" description="Helical" evidence="1">
    <location>
        <begin position="6"/>
        <end position="26"/>
    </location>
</feature>
<dbReference type="EMBL" id="CP037968">
    <property type="protein sequence ID" value="QYZ79325.1"/>
    <property type="molecule type" value="Genomic_DNA"/>
</dbReference>
<keyword evidence="3" id="KW-1185">Reference proteome</keyword>
<keyword evidence="1" id="KW-0812">Transmembrane</keyword>
<sequence>MGGSEIILLCILLGCVGLFMYLILLMPLHIRGAGSFEGGTWAITLGARWTAAGIRVDGGERWTMTFLLSRTPVAEICLPSGEKIPEIEEEEAEEKRRVPDLEQIRAAGPILRYLFGYFRQIIAHTGLEKISLRFRAGFGDPVTTGEVFGVVQALNGVLWPTPVHLRMEPLFAAGEPAGEGEVALRIRRPVVLLVSAARLIMQPEMRTVIQKATRRRE</sequence>
<reference evidence="2" key="1">
    <citation type="journal article" date="2005" name="Int. J. Syst. Evol. Microbiol.">
        <title>Methanofollis formosanus sp. nov., isolated from a fish pond.</title>
        <authorList>
            <person name="Wu S.Y."/>
            <person name="Chen S.C."/>
            <person name="Lai M.C."/>
        </authorList>
    </citation>
    <scope>NUCLEOTIDE SEQUENCE</scope>
    <source>
        <strain evidence="2">ML15</strain>
    </source>
</reference>
<protein>
    <submittedName>
        <fullName evidence="2">DUF2953 domain-containing protein</fullName>
    </submittedName>
</protein>
<organism evidence="2 3">
    <name type="scientific">Methanofollis formosanus</name>
    <dbReference type="NCBI Taxonomy" id="299308"/>
    <lineage>
        <taxon>Archaea</taxon>
        <taxon>Methanobacteriati</taxon>
        <taxon>Methanobacteriota</taxon>
        <taxon>Stenosarchaea group</taxon>
        <taxon>Methanomicrobia</taxon>
        <taxon>Methanomicrobiales</taxon>
        <taxon>Methanomicrobiaceae</taxon>
        <taxon>Methanofollis</taxon>
    </lineage>
</organism>
<dbReference type="Proteomes" id="UP000826709">
    <property type="component" value="Chromosome"/>
</dbReference>
<reference evidence="2" key="2">
    <citation type="submission" date="2019-03" db="EMBL/GenBank/DDBJ databases">
        <authorList>
            <person name="Chen S.-C."/>
            <person name="Wu S.-Y."/>
            <person name="Lai M.-C."/>
        </authorList>
    </citation>
    <scope>NUCLEOTIDE SEQUENCE</scope>
    <source>
        <strain evidence="2">ML15</strain>
    </source>
</reference>
<dbReference type="Pfam" id="PF11167">
    <property type="entry name" value="DUF2953"/>
    <property type="match status" value="1"/>
</dbReference>
<proteinExistence type="predicted"/>
<keyword evidence="1" id="KW-1133">Transmembrane helix</keyword>